<evidence type="ECO:0000256" key="1">
    <source>
        <dbReference type="SAM" id="MobiDB-lite"/>
    </source>
</evidence>
<comment type="caution">
    <text evidence="3">The sequence shown here is derived from an EMBL/GenBank/DDBJ whole genome shotgun (WGS) entry which is preliminary data.</text>
</comment>
<dbReference type="AlphaFoldDB" id="A0AAN6K939"/>
<evidence type="ECO:0000259" key="2">
    <source>
        <dbReference type="SMART" id="SM01155"/>
    </source>
</evidence>
<organism evidence="3 4">
    <name type="scientific">Friedmanniomyces endolithicus</name>
    <dbReference type="NCBI Taxonomy" id="329885"/>
    <lineage>
        <taxon>Eukaryota</taxon>
        <taxon>Fungi</taxon>
        <taxon>Dikarya</taxon>
        <taxon>Ascomycota</taxon>
        <taxon>Pezizomycotina</taxon>
        <taxon>Dothideomycetes</taxon>
        <taxon>Dothideomycetidae</taxon>
        <taxon>Mycosphaerellales</taxon>
        <taxon>Teratosphaeriaceae</taxon>
        <taxon>Friedmanniomyces</taxon>
    </lineage>
</organism>
<evidence type="ECO:0000313" key="3">
    <source>
        <dbReference type="EMBL" id="KAK0970765.1"/>
    </source>
</evidence>
<name>A0AAN6K939_9PEZI</name>
<keyword evidence="4" id="KW-1185">Reference proteome</keyword>
<accession>A0AAN6K939</accession>
<feature type="compositionally biased region" description="Polar residues" evidence="1">
    <location>
        <begin position="279"/>
        <end position="307"/>
    </location>
</feature>
<proteinExistence type="predicted"/>
<evidence type="ECO:0000313" key="4">
    <source>
        <dbReference type="Proteomes" id="UP001175353"/>
    </source>
</evidence>
<dbReference type="EMBL" id="JAUJLE010000183">
    <property type="protein sequence ID" value="KAK0970765.1"/>
    <property type="molecule type" value="Genomic_DNA"/>
</dbReference>
<feature type="region of interest" description="Disordered" evidence="1">
    <location>
        <begin position="37"/>
        <end position="132"/>
    </location>
</feature>
<dbReference type="InterPro" id="IPR013177">
    <property type="entry name" value="Ribosomal_mS38_C"/>
</dbReference>
<protein>
    <recommendedName>
        <fullName evidence="2">Ribosomal protein mS38 C-terminal domain-containing protein</fullName>
    </recommendedName>
</protein>
<sequence length="458" mass="50537">MFSSKLTRLANRAAAVAPAVTSPSACSALPRTASACLVTRPSHQRRPSSSKTSCPPDNSKPAPAAKAAAATAADSATSGSTAEDGESKPKWERIHKKSSSTSRVPRRRIAGPSVPERSGKPKEKVPAQQYPMLPSVPGVQHLNETDVGLSSFFSMHRPLSVTTAIPPPSTTEAFNAIFDSHQHREDQWAHGDSARGSPEDVIYTLHNTIESLENSSHAAAAQDEGVRFEVIQQSPSNAENSIKHLDSSPRTTRSLEEIVATFQPFQKPPPPQAFVEPKASTSSPRTRKASATTQSQAKSTRSSTKTYQTTITVHEVTETNGQKHYSASSSPIISMDASAAPEAPNSIPRASRPRLPVTHSSHTQHAQYPRGVQQPFRHRMLRRARMYLHTRPTTTITTQVGEPQQGVRERFIRRAPSEKRVSMILLSVKRQRKMKMKKHKYKKLMKRTRNLRRRLDRN</sequence>
<gene>
    <name evidence="3" type="ORF">LTR91_015767</name>
</gene>
<dbReference type="Proteomes" id="UP001175353">
    <property type="component" value="Unassembled WGS sequence"/>
</dbReference>
<feature type="region of interest" description="Disordered" evidence="1">
    <location>
        <begin position="263"/>
        <end position="307"/>
    </location>
</feature>
<feature type="compositionally biased region" description="Basic residues" evidence="1">
    <location>
        <begin position="93"/>
        <end position="109"/>
    </location>
</feature>
<dbReference type="Pfam" id="PF08213">
    <property type="entry name" value="COX24_C"/>
    <property type="match status" value="1"/>
</dbReference>
<feature type="region of interest" description="Disordered" evidence="1">
    <location>
        <begin position="339"/>
        <end position="369"/>
    </location>
</feature>
<feature type="compositionally biased region" description="Low complexity" evidence="1">
    <location>
        <begin position="55"/>
        <end position="82"/>
    </location>
</feature>
<feature type="domain" description="Ribosomal protein mS38 C-terminal" evidence="2">
    <location>
        <begin position="424"/>
        <end position="457"/>
    </location>
</feature>
<dbReference type="SMART" id="SM01155">
    <property type="entry name" value="DUF1713"/>
    <property type="match status" value="1"/>
</dbReference>
<reference evidence="3" key="1">
    <citation type="submission" date="2023-06" db="EMBL/GenBank/DDBJ databases">
        <title>Black Yeasts Isolated from many extreme environments.</title>
        <authorList>
            <person name="Coleine C."/>
            <person name="Stajich J.E."/>
            <person name="Selbmann L."/>
        </authorList>
    </citation>
    <scope>NUCLEOTIDE SEQUENCE</scope>
    <source>
        <strain evidence="3">CCFEE 5200</strain>
    </source>
</reference>